<dbReference type="InterPro" id="IPR053256">
    <property type="entry name" value="Kelch_repeat-containing"/>
</dbReference>
<dbReference type="Gene3D" id="2.60.120.260">
    <property type="entry name" value="Galactose-binding domain-like"/>
    <property type="match status" value="1"/>
</dbReference>
<proteinExistence type="predicted"/>
<dbReference type="HOGENOM" id="CLU_541556_0_0_0"/>
<dbReference type="AlphaFoldDB" id="L0A538"/>
<organism evidence="4 5">
    <name type="scientific">Deinococcus peraridilitoris (strain DSM 19664 / LMG 22246 / CIP 109416 / KR-200)</name>
    <dbReference type="NCBI Taxonomy" id="937777"/>
    <lineage>
        <taxon>Bacteria</taxon>
        <taxon>Thermotogati</taxon>
        <taxon>Deinococcota</taxon>
        <taxon>Deinococci</taxon>
        <taxon>Deinococcales</taxon>
        <taxon>Deinococcaceae</taxon>
        <taxon>Deinococcus</taxon>
    </lineage>
</organism>
<evidence type="ECO:0000313" key="4">
    <source>
        <dbReference type="EMBL" id="AFZ68100.1"/>
    </source>
</evidence>
<dbReference type="InterPro" id="IPR006652">
    <property type="entry name" value="Kelch_1"/>
</dbReference>
<dbReference type="PANTHER" id="PTHR46773">
    <property type="match status" value="1"/>
</dbReference>
<sequence>MRHFTKEVKIFLLLALLSGCARQVSPEFPDTAHEVTASPLAVGDLRITASSVDTNAGSSAGGAVDGQFGTWWGTNAVGGALRLDPGTTSTVSAVRIAFYKGSSRSATFDLQVTTSATITSTTSWTTVTTRTSSGATNDFQRFVLPAPVSARHLRLVNRGTSTGSATAFTEVAIEGSATTGGTSGWSVKAPAPLKRWESQGLAAEGQLFTFGGFRNTPDIAVYATRESYRFSVASNTWTRIADLPEPITHAGQALDEQRRTIYLAGGFVGNGYTKTNPIVTTAKVWKYDLATNSWSAAPSLPAPRAAGVLVRRGRFLHYFAGTVRTGDSYGGDYNSHWALNLDQPSQGWQRKAPYPLAVNHLSGAVVGETIYGLGGQRSDAETSTNTSAVYAYDPAGDRWTAAGGVAPMPRPLGHAGASTFVRDGRIIVVGGVTNDPQSIRGGREVANVVMYRPDTNRWTELTPLPSPRQSPVADLVSGVMVATTGDGADKAPHDETWTRPWSP</sequence>
<dbReference type="InterPro" id="IPR008979">
    <property type="entry name" value="Galactose-bd-like_sf"/>
</dbReference>
<feature type="compositionally biased region" description="Basic and acidic residues" evidence="1">
    <location>
        <begin position="487"/>
        <end position="497"/>
    </location>
</feature>
<dbReference type="SUPFAM" id="SSF117281">
    <property type="entry name" value="Kelch motif"/>
    <property type="match status" value="1"/>
</dbReference>
<dbReference type="PATRIC" id="fig|937777.3.peg.2643"/>
<evidence type="ECO:0000313" key="5">
    <source>
        <dbReference type="Proteomes" id="UP000010467"/>
    </source>
</evidence>
<dbReference type="InterPro" id="IPR000421">
    <property type="entry name" value="FA58C"/>
</dbReference>
<dbReference type="STRING" id="937777.Deipe_2635"/>
<gene>
    <name evidence="4" type="ordered locus">Deipe_2635</name>
</gene>
<dbReference type="Gene3D" id="2.120.10.80">
    <property type="entry name" value="Kelch-type beta propeller"/>
    <property type="match status" value="2"/>
</dbReference>
<accession>L0A538</accession>
<dbReference type="eggNOG" id="COG2730">
    <property type="taxonomic scope" value="Bacteria"/>
</dbReference>
<feature type="domain" description="F5/8 type C" evidence="3">
    <location>
        <begin position="30"/>
        <end position="176"/>
    </location>
</feature>
<dbReference type="PROSITE" id="PS51257">
    <property type="entry name" value="PROKAR_LIPOPROTEIN"/>
    <property type="match status" value="1"/>
</dbReference>
<dbReference type="InterPro" id="IPR015915">
    <property type="entry name" value="Kelch-typ_b-propeller"/>
</dbReference>
<feature type="signal peptide" evidence="2">
    <location>
        <begin position="1"/>
        <end position="23"/>
    </location>
</feature>
<dbReference type="PANTHER" id="PTHR46773:SF5">
    <property type="entry name" value="OS04G0487100 PROTEIN"/>
    <property type="match status" value="1"/>
</dbReference>
<evidence type="ECO:0000256" key="1">
    <source>
        <dbReference type="SAM" id="MobiDB-lite"/>
    </source>
</evidence>
<feature type="region of interest" description="Disordered" evidence="1">
    <location>
        <begin position="484"/>
        <end position="503"/>
    </location>
</feature>
<keyword evidence="2" id="KW-0732">Signal</keyword>
<dbReference type="Pfam" id="PF24681">
    <property type="entry name" value="Kelch_KLHDC2_KLHL20_DRC7"/>
    <property type="match status" value="1"/>
</dbReference>
<keyword evidence="5" id="KW-1185">Reference proteome</keyword>
<reference evidence="5" key="1">
    <citation type="submission" date="2012-03" db="EMBL/GenBank/DDBJ databases">
        <title>Complete sequence of chromosome of Deinococcus peraridilitoris DSM 19664.</title>
        <authorList>
            <person name="Lucas S."/>
            <person name="Copeland A."/>
            <person name="Lapidus A."/>
            <person name="Glavina del Rio T."/>
            <person name="Dalin E."/>
            <person name="Tice H."/>
            <person name="Bruce D."/>
            <person name="Goodwin L."/>
            <person name="Pitluck S."/>
            <person name="Peters L."/>
            <person name="Mikhailova N."/>
            <person name="Lu M."/>
            <person name="Kyrpides N."/>
            <person name="Mavromatis K."/>
            <person name="Ivanova N."/>
            <person name="Brettin T."/>
            <person name="Detter J.C."/>
            <person name="Han C."/>
            <person name="Larimer F."/>
            <person name="Land M."/>
            <person name="Hauser L."/>
            <person name="Markowitz V."/>
            <person name="Cheng J.-F."/>
            <person name="Hugenholtz P."/>
            <person name="Woyke T."/>
            <person name="Wu D."/>
            <person name="Pukall R."/>
            <person name="Steenblock K."/>
            <person name="Brambilla E."/>
            <person name="Klenk H.-P."/>
            <person name="Eisen J.A."/>
        </authorList>
    </citation>
    <scope>NUCLEOTIDE SEQUENCE [LARGE SCALE GENOMIC DNA]</scope>
    <source>
        <strain evidence="5">DSM 19664 / LMG 22246 / CIP 109416 / KR-200</strain>
    </source>
</reference>
<dbReference type="KEGG" id="dpd:Deipe_2635"/>
<dbReference type="Pfam" id="PF22633">
    <property type="entry name" value="F5_F8_type_C_2"/>
    <property type="match status" value="1"/>
</dbReference>
<name>L0A538_DEIPD</name>
<dbReference type="Proteomes" id="UP000010467">
    <property type="component" value="Chromosome"/>
</dbReference>
<protein>
    <recommendedName>
        <fullName evidence="3">F5/8 type C domain-containing protein</fullName>
    </recommendedName>
</protein>
<dbReference type="PROSITE" id="PS50022">
    <property type="entry name" value="FA58C_3"/>
    <property type="match status" value="1"/>
</dbReference>
<dbReference type="RefSeq" id="WP_015236402.1">
    <property type="nucleotide sequence ID" value="NC_019793.1"/>
</dbReference>
<feature type="chain" id="PRO_5003939115" description="F5/8 type C domain-containing protein" evidence="2">
    <location>
        <begin position="24"/>
        <end position="503"/>
    </location>
</feature>
<dbReference type="SMART" id="SM00612">
    <property type="entry name" value="Kelch"/>
    <property type="match status" value="4"/>
</dbReference>
<dbReference type="eggNOG" id="COG3055">
    <property type="taxonomic scope" value="Bacteria"/>
</dbReference>
<dbReference type="EMBL" id="CP003382">
    <property type="protein sequence ID" value="AFZ68100.1"/>
    <property type="molecule type" value="Genomic_DNA"/>
</dbReference>
<dbReference type="SUPFAM" id="SSF49785">
    <property type="entry name" value="Galactose-binding domain-like"/>
    <property type="match status" value="1"/>
</dbReference>
<evidence type="ECO:0000259" key="3">
    <source>
        <dbReference type="PROSITE" id="PS50022"/>
    </source>
</evidence>
<evidence type="ECO:0000256" key="2">
    <source>
        <dbReference type="SAM" id="SignalP"/>
    </source>
</evidence>